<evidence type="ECO:0000313" key="1">
    <source>
        <dbReference type="EMBL" id="AUX46379.1"/>
    </source>
</evidence>
<gene>
    <name evidence="1" type="ORF">SOCE26_078850</name>
    <name evidence="2" type="ORF">SOCE26_079000</name>
</gene>
<dbReference type="Gene3D" id="3.40.630.30">
    <property type="match status" value="1"/>
</dbReference>
<dbReference type="EMBL" id="CP012673">
    <property type="protein sequence ID" value="AUX46379.1"/>
    <property type="molecule type" value="Genomic_DNA"/>
</dbReference>
<sequence length="47" mass="5538">MLLQFAEEYARSKQLAAVFLDSRTEVIPFYERFGYSAHAALLMRKRL</sequence>
<evidence type="ECO:0000313" key="2">
    <source>
        <dbReference type="EMBL" id="AUX46394.1"/>
    </source>
</evidence>
<organism evidence="1 3">
    <name type="scientific">Sorangium cellulosum</name>
    <name type="common">Polyangium cellulosum</name>
    <dbReference type="NCBI Taxonomy" id="56"/>
    <lineage>
        <taxon>Bacteria</taxon>
        <taxon>Pseudomonadati</taxon>
        <taxon>Myxococcota</taxon>
        <taxon>Polyangia</taxon>
        <taxon>Polyangiales</taxon>
        <taxon>Polyangiaceae</taxon>
        <taxon>Sorangium</taxon>
    </lineage>
</organism>
<accession>A0A2L0F4K2</accession>
<dbReference type="AlphaFoldDB" id="A0A2L0F4K2"/>
<dbReference type="InterPro" id="IPR016181">
    <property type="entry name" value="Acyl_CoA_acyltransferase"/>
</dbReference>
<evidence type="ECO:0000313" key="3">
    <source>
        <dbReference type="Proteomes" id="UP000238348"/>
    </source>
</evidence>
<name>A0A2L0F4K2_SORCE</name>
<dbReference type="EMBL" id="CP012673">
    <property type="protein sequence ID" value="AUX46394.1"/>
    <property type="molecule type" value="Genomic_DNA"/>
</dbReference>
<proteinExistence type="predicted"/>
<dbReference type="Proteomes" id="UP000238348">
    <property type="component" value="Chromosome"/>
</dbReference>
<evidence type="ECO:0008006" key="4">
    <source>
        <dbReference type="Google" id="ProtNLM"/>
    </source>
</evidence>
<reference evidence="1 3" key="1">
    <citation type="submission" date="2015-09" db="EMBL/GenBank/DDBJ databases">
        <title>Sorangium comparison.</title>
        <authorList>
            <person name="Zaburannyi N."/>
            <person name="Bunk B."/>
            <person name="Overmann J."/>
            <person name="Mueller R."/>
        </authorList>
    </citation>
    <scope>NUCLEOTIDE SEQUENCE [LARGE SCALE GENOMIC DNA]</scope>
    <source>
        <strain evidence="1 3">So ce26</strain>
    </source>
</reference>
<dbReference type="SUPFAM" id="SSF55729">
    <property type="entry name" value="Acyl-CoA N-acyltransferases (Nat)"/>
    <property type="match status" value="1"/>
</dbReference>
<protein>
    <recommendedName>
        <fullName evidence="4">N-acetyltransferase domain-containing protein</fullName>
    </recommendedName>
</protein>